<evidence type="ECO:0000256" key="1">
    <source>
        <dbReference type="SAM" id="Phobius"/>
    </source>
</evidence>
<organism evidence="2 3">
    <name type="scientific">Rhizobium leguminosarum</name>
    <dbReference type="NCBI Taxonomy" id="384"/>
    <lineage>
        <taxon>Bacteria</taxon>
        <taxon>Pseudomonadati</taxon>
        <taxon>Pseudomonadota</taxon>
        <taxon>Alphaproteobacteria</taxon>
        <taxon>Hyphomicrobiales</taxon>
        <taxon>Rhizobiaceae</taxon>
        <taxon>Rhizobium/Agrobacterium group</taxon>
        <taxon>Rhizobium</taxon>
    </lineage>
</organism>
<keyword evidence="1" id="KW-1133">Transmembrane helix</keyword>
<sequence length="72" mass="7586">MRVKSIELTAAVLTLIAAAVTLFLTFWPNSKTDVDLSERKDGSKVDILEGPTITGNGNNVINGNNNNVAGGQ</sequence>
<evidence type="ECO:0000313" key="3">
    <source>
        <dbReference type="Proteomes" id="UP000471705"/>
    </source>
</evidence>
<dbReference type="EMBL" id="WUFV01000004">
    <property type="protein sequence ID" value="NEK15060.1"/>
    <property type="molecule type" value="Genomic_DNA"/>
</dbReference>
<dbReference type="RefSeq" id="WP_164046591.1">
    <property type="nucleotide sequence ID" value="NZ_WUFV01000004.1"/>
</dbReference>
<gene>
    <name evidence="2" type="ORF">GR257_09345</name>
</gene>
<feature type="transmembrane region" description="Helical" evidence="1">
    <location>
        <begin position="7"/>
        <end position="27"/>
    </location>
</feature>
<name>A0A7K3VD48_RHILE</name>
<reference evidence="2 3" key="1">
    <citation type="submission" date="2019-12" db="EMBL/GenBank/DDBJ databases">
        <title>Rhizobium genotypes associated with high levels of biological nitrogen fixation by grain legumes in a temperate-maritime cropping system.</title>
        <authorList>
            <person name="Maluk M."/>
            <person name="Francesc Ferrando Molina F."/>
            <person name="Lopez Del Egido L."/>
            <person name="Lafos M."/>
            <person name="Langarica-Fuentes A."/>
            <person name="Gebre Yohannes G."/>
            <person name="Young M.W."/>
            <person name="Martin P."/>
            <person name="Gantlett R."/>
            <person name="Kenicer G."/>
            <person name="Hawes C."/>
            <person name="Begg G.S."/>
            <person name="Quilliam R.S."/>
            <person name="Squire G.R."/>
            <person name="Poole P.S."/>
            <person name="Young P.W."/>
            <person name="Iannetta P.M."/>
            <person name="James E.K."/>
        </authorList>
    </citation>
    <scope>NUCLEOTIDE SEQUENCE [LARGE SCALE GENOMIC DNA]</scope>
    <source>
        <strain evidence="2 3">JHI54</strain>
    </source>
</reference>
<keyword evidence="1" id="KW-0472">Membrane</keyword>
<dbReference type="Proteomes" id="UP000471705">
    <property type="component" value="Unassembled WGS sequence"/>
</dbReference>
<evidence type="ECO:0000313" key="2">
    <source>
        <dbReference type="EMBL" id="NEK15060.1"/>
    </source>
</evidence>
<dbReference type="AlphaFoldDB" id="A0A7K3VD48"/>
<comment type="caution">
    <text evidence="2">The sequence shown here is derived from an EMBL/GenBank/DDBJ whole genome shotgun (WGS) entry which is preliminary data.</text>
</comment>
<accession>A0A7K3VD48</accession>
<protein>
    <submittedName>
        <fullName evidence="2">Uncharacterized protein</fullName>
    </submittedName>
</protein>
<keyword evidence="1" id="KW-0812">Transmembrane</keyword>
<proteinExistence type="predicted"/>